<dbReference type="GO" id="GO:0005524">
    <property type="term" value="F:ATP binding"/>
    <property type="evidence" value="ECO:0007669"/>
    <property type="project" value="UniProtKB-UniRule"/>
</dbReference>
<evidence type="ECO:0000256" key="4">
    <source>
        <dbReference type="ARBA" id="ARBA00022490"/>
    </source>
</evidence>
<feature type="domain" description="RecF/RecN/SMC N-terminal" evidence="11">
    <location>
        <begin position="3"/>
        <end position="312"/>
    </location>
</feature>
<evidence type="ECO:0000313" key="13">
    <source>
        <dbReference type="Proteomes" id="UP000321827"/>
    </source>
</evidence>
<dbReference type="Pfam" id="PF02463">
    <property type="entry name" value="SMC_N"/>
    <property type="match status" value="1"/>
</dbReference>
<dbReference type="InterPro" id="IPR042174">
    <property type="entry name" value="RecF_2"/>
</dbReference>
<accession>A0A511RLS7</accession>
<keyword evidence="9 10" id="KW-0227">DNA damage</keyword>
<comment type="function">
    <text evidence="9 10">The RecF protein is involved in DNA metabolism; it is required for DNA replication and normal SOS inducibility. RecF binds preferentially to single-stranded, linear DNA. It also seems to bind ATP.</text>
</comment>
<dbReference type="PANTHER" id="PTHR32182">
    <property type="entry name" value="DNA REPLICATION AND REPAIR PROTEIN RECF"/>
    <property type="match status" value="1"/>
</dbReference>
<evidence type="ECO:0000256" key="7">
    <source>
        <dbReference type="ARBA" id="ARBA00022840"/>
    </source>
</evidence>
<comment type="caution">
    <text evidence="12">The sequence shown here is derived from an EMBL/GenBank/DDBJ whole genome shotgun (WGS) entry which is preliminary data.</text>
</comment>
<evidence type="ECO:0000256" key="1">
    <source>
        <dbReference type="ARBA" id="ARBA00004496"/>
    </source>
</evidence>
<dbReference type="GO" id="GO:0009432">
    <property type="term" value="P:SOS response"/>
    <property type="evidence" value="ECO:0007669"/>
    <property type="project" value="UniProtKB-UniRule"/>
</dbReference>
<evidence type="ECO:0000256" key="10">
    <source>
        <dbReference type="RuleBase" id="RU000578"/>
    </source>
</evidence>
<dbReference type="InterPro" id="IPR003395">
    <property type="entry name" value="RecF/RecN/SMC_N"/>
</dbReference>
<dbReference type="GO" id="GO:0005737">
    <property type="term" value="C:cytoplasm"/>
    <property type="evidence" value="ECO:0007669"/>
    <property type="project" value="UniProtKB-SubCell"/>
</dbReference>
<reference evidence="12 13" key="1">
    <citation type="submission" date="2019-07" db="EMBL/GenBank/DDBJ databases">
        <title>Whole genome shotgun sequence of Oceanithermus desulfurans NBRC 100063.</title>
        <authorList>
            <person name="Hosoyama A."/>
            <person name="Uohara A."/>
            <person name="Ohji S."/>
            <person name="Ichikawa N."/>
        </authorList>
    </citation>
    <scope>NUCLEOTIDE SEQUENCE [LARGE SCALE GENOMIC DNA]</scope>
    <source>
        <strain evidence="12 13">NBRC 100063</strain>
    </source>
</reference>
<sequence>MILTRLRQQNFRNLASLELVLPPGPLALVGPNASGKTNLLEAIFLALGGEVRGALADRVRFGAPEARLFAEVETQLGVVRFEQRFGRGGREIRLNEAPASLRELSEYAGAVWIRPEDIALVRGGPEERRRWLDLALMRFSPRYRALLSAYEKTLRQRNAALRTSPRGLGVWNERLAGYGEQVLHWRRRILERLAPLAAAAYRELDAAPLELELRETAPPERLAEVLEANLQEELERGVTLAGPHRDDVRLLLGSLDAVKFASRGEARSVALALRLAEHRLLAEHHGEPPLLLVDDFAAELDARRQAALLAYAAQLPQAVLSGTHAPEGWTRTLRIEAGVWNLEA</sequence>
<evidence type="ECO:0000313" key="12">
    <source>
        <dbReference type="EMBL" id="GEM90611.1"/>
    </source>
</evidence>
<keyword evidence="6 9" id="KW-0547">Nucleotide-binding</keyword>
<evidence type="ECO:0000256" key="2">
    <source>
        <dbReference type="ARBA" id="ARBA00008016"/>
    </source>
</evidence>
<keyword evidence="9 10" id="KW-0234">DNA repair</keyword>
<evidence type="ECO:0000256" key="9">
    <source>
        <dbReference type="HAMAP-Rule" id="MF_00365"/>
    </source>
</evidence>
<dbReference type="GO" id="GO:0000731">
    <property type="term" value="P:DNA synthesis involved in DNA repair"/>
    <property type="evidence" value="ECO:0007669"/>
    <property type="project" value="TreeGrafter"/>
</dbReference>
<evidence type="ECO:0000256" key="6">
    <source>
        <dbReference type="ARBA" id="ARBA00022741"/>
    </source>
</evidence>
<keyword evidence="7 9" id="KW-0067">ATP-binding</keyword>
<feature type="binding site" evidence="9">
    <location>
        <begin position="30"/>
        <end position="37"/>
    </location>
    <ligand>
        <name>ATP</name>
        <dbReference type="ChEBI" id="CHEBI:30616"/>
    </ligand>
</feature>
<name>A0A511RLS7_9DEIN</name>
<dbReference type="SUPFAM" id="SSF52540">
    <property type="entry name" value="P-loop containing nucleoside triphosphate hydrolases"/>
    <property type="match status" value="1"/>
</dbReference>
<organism evidence="12 13">
    <name type="scientific">Oceanithermus desulfurans NBRC 100063</name>
    <dbReference type="NCBI Taxonomy" id="1227550"/>
    <lineage>
        <taxon>Bacteria</taxon>
        <taxon>Thermotogati</taxon>
        <taxon>Deinococcota</taxon>
        <taxon>Deinococci</taxon>
        <taxon>Thermales</taxon>
        <taxon>Thermaceae</taxon>
        <taxon>Oceanithermus</taxon>
    </lineage>
</organism>
<dbReference type="NCBIfam" id="NF010680">
    <property type="entry name" value="PRK14079.1"/>
    <property type="match status" value="1"/>
</dbReference>
<dbReference type="Proteomes" id="UP000321827">
    <property type="component" value="Unassembled WGS sequence"/>
</dbReference>
<dbReference type="PROSITE" id="PS00617">
    <property type="entry name" value="RECF_1"/>
    <property type="match status" value="1"/>
</dbReference>
<protein>
    <recommendedName>
        <fullName evidence="3 9">DNA replication and repair protein RecF</fullName>
    </recommendedName>
</protein>
<evidence type="ECO:0000256" key="3">
    <source>
        <dbReference type="ARBA" id="ARBA00020170"/>
    </source>
</evidence>
<gene>
    <name evidence="9 12" type="primary">recF</name>
    <name evidence="12" type="ORF">ODE01S_20450</name>
</gene>
<dbReference type="GO" id="GO:0006302">
    <property type="term" value="P:double-strand break repair"/>
    <property type="evidence" value="ECO:0007669"/>
    <property type="project" value="TreeGrafter"/>
</dbReference>
<dbReference type="NCBIfam" id="TIGR00611">
    <property type="entry name" value="recf"/>
    <property type="match status" value="1"/>
</dbReference>
<dbReference type="GO" id="GO:0003697">
    <property type="term" value="F:single-stranded DNA binding"/>
    <property type="evidence" value="ECO:0007669"/>
    <property type="project" value="UniProtKB-UniRule"/>
</dbReference>
<keyword evidence="5 9" id="KW-0235">DNA replication</keyword>
<dbReference type="EMBL" id="BJXN01000016">
    <property type="protein sequence ID" value="GEM90611.1"/>
    <property type="molecule type" value="Genomic_DNA"/>
</dbReference>
<evidence type="ECO:0000256" key="8">
    <source>
        <dbReference type="ARBA" id="ARBA00023125"/>
    </source>
</evidence>
<dbReference type="HAMAP" id="MF_00365">
    <property type="entry name" value="RecF"/>
    <property type="match status" value="1"/>
</dbReference>
<evidence type="ECO:0000256" key="5">
    <source>
        <dbReference type="ARBA" id="ARBA00022705"/>
    </source>
</evidence>
<proteinExistence type="inferred from homology"/>
<comment type="subcellular location">
    <subcellularLocation>
        <location evidence="1 9 10">Cytoplasm</location>
    </subcellularLocation>
</comment>
<dbReference type="RefSeq" id="WP_147148500.1">
    <property type="nucleotide sequence ID" value="NZ_BJXN01000016.1"/>
</dbReference>
<dbReference type="GO" id="GO:0006260">
    <property type="term" value="P:DNA replication"/>
    <property type="evidence" value="ECO:0007669"/>
    <property type="project" value="UniProtKB-UniRule"/>
</dbReference>
<keyword evidence="8 9" id="KW-0238">DNA-binding</keyword>
<dbReference type="PROSITE" id="PS00618">
    <property type="entry name" value="RECF_2"/>
    <property type="match status" value="1"/>
</dbReference>
<dbReference type="OrthoDB" id="9803889at2"/>
<evidence type="ECO:0000259" key="11">
    <source>
        <dbReference type="Pfam" id="PF02463"/>
    </source>
</evidence>
<dbReference type="InterPro" id="IPR001238">
    <property type="entry name" value="DNA-binding_RecF"/>
</dbReference>
<keyword evidence="4 9" id="KW-0963">Cytoplasm</keyword>
<dbReference type="InterPro" id="IPR027417">
    <property type="entry name" value="P-loop_NTPase"/>
</dbReference>
<keyword evidence="9 10" id="KW-0742">SOS response</keyword>
<comment type="similarity">
    <text evidence="2 9 10">Belongs to the RecF family.</text>
</comment>
<dbReference type="Gene3D" id="1.20.1050.90">
    <property type="entry name" value="RecF/RecN/SMC, N-terminal domain"/>
    <property type="match status" value="1"/>
</dbReference>
<dbReference type="InterPro" id="IPR018078">
    <property type="entry name" value="DNA-binding_RecF_CS"/>
</dbReference>
<dbReference type="AlphaFoldDB" id="A0A511RLS7"/>
<dbReference type="Gene3D" id="3.40.50.300">
    <property type="entry name" value="P-loop containing nucleotide triphosphate hydrolases"/>
    <property type="match status" value="1"/>
</dbReference>
<dbReference type="PANTHER" id="PTHR32182:SF0">
    <property type="entry name" value="DNA REPLICATION AND REPAIR PROTEIN RECF"/>
    <property type="match status" value="1"/>
</dbReference>